<evidence type="ECO:0000313" key="1">
    <source>
        <dbReference type="EMBL" id="SOQ35797.1"/>
    </source>
</evidence>
<dbReference type="AlphaFoldDB" id="A0A2H1V4P1"/>
<name>A0A2H1V4P1_SPOFR</name>
<proteinExistence type="predicted"/>
<organism evidence="1">
    <name type="scientific">Spodoptera frugiperda</name>
    <name type="common">Fall armyworm</name>
    <dbReference type="NCBI Taxonomy" id="7108"/>
    <lineage>
        <taxon>Eukaryota</taxon>
        <taxon>Metazoa</taxon>
        <taxon>Ecdysozoa</taxon>
        <taxon>Arthropoda</taxon>
        <taxon>Hexapoda</taxon>
        <taxon>Insecta</taxon>
        <taxon>Pterygota</taxon>
        <taxon>Neoptera</taxon>
        <taxon>Endopterygota</taxon>
        <taxon>Lepidoptera</taxon>
        <taxon>Glossata</taxon>
        <taxon>Ditrysia</taxon>
        <taxon>Noctuoidea</taxon>
        <taxon>Noctuidae</taxon>
        <taxon>Amphipyrinae</taxon>
        <taxon>Spodoptera</taxon>
    </lineage>
</organism>
<reference evidence="1" key="1">
    <citation type="submission" date="2016-07" db="EMBL/GenBank/DDBJ databases">
        <authorList>
            <person name="Bretaudeau A."/>
        </authorList>
    </citation>
    <scope>NUCLEOTIDE SEQUENCE</scope>
    <source>
        <strain evidence="1">Rice</strain>
        <tissue evidence="1">Whole body</tissue>
    </source>
</reference>
<dbReference type="EMBL" id="ODYU01000653">
    <property type="protein sequence ID" value="SOQ35797.1"/>
    <property type="molecule type" value="Genomic_DNA"/>
</dbReference>
<accession>A0A2H1V4P1</accession>
<gene>
    <name evidence="1" type="ORF">SFRICE_021380</name>
</gene>
<sequence length="117" mass="11339">MISPALGEARGSVKLLLTQNHPVPTLTFRAGAPVTDGDNSGVNVVDGSGGVQLVGGGVKAIDGAVMFGGAVNIVDHGGTVVDGAVMLGGGVNVVDNDDSSGVNVVDNDDSSGVNIVG</sequence>
<protein>
    <submittedName>
        <fullName evidence="1">SFRICE_021380</fullName>
    </submittedName>
</protein>